<feature type="transmembrane region" description="Helical" evidence="1">
    <location>
        <begin position="58"/>
        <end position="79"/>
    </location>
</feature>
<proteinExistence type="predicted"/>
<sequence>MNFLLMLIGQLIFYLLVMLGDEYAGSLLAIILGGICFAVWGISHIVEWIEPSRVNRAYYSFMLSGWLGPALALLGFFLLRGEFAWMS</sequence>
<evidence type="ECO:0000256" key="1">
    <source>
        <dbReference type="SAM" id="Phobius"/>
    </source>
</evidence>
<gene>
    <name evidence="2" type="ORF">H9S92_05170</name>
</gene>
<organism evidence="2 3">
    <name type="scientific">Neolewinella lacunae</name>
    <dbReference type="NCBI Taxonomy" id="1517758"/>
    <lineage>
        <taxon>Bacteria</taxon>
        <taxon>Pseudomonadati</taxon>
        <taxon>Bacteroidota</taxon>
        <taxon>Saprospiria</taxon>
        <taxon>Saprospirales</taxon>
        <taxon>Lewinellaceae</taxon>
        <taxon>Neolewinella</taxon>
    </lineage>
</organism>
<keyword evidence="1" id="KW-0472">Membrane</keyword>
<dbReference type="AlphaFoldDB" id="A0A923PGA5"/>
<comment type="caution">
    <text evidence="2">The sequence shown here is derived from an EMBL/GenBank/DDBJ whole genome shotgun (WGS) entry which is preliminary data.</text>
</comment>
<dbReference type="EMBL" id="JACSIT010000067">
    <property type="protein sequence ID" value="MBC6993540.1"/>
    <property type="molecule type" value="Genomic_DNA"/>
</dbReference>
<evidence type="ECO:0000313" key="2">
    <source>
        <dbReference type="EMBL" id="MBC6993540.1"/>
    </source>
</evidence>
<protein>
    <submittedName>
        <fullName evidence="2">Uncharacterized protein</fullName>
    </submittedName>
</protein>
<feature type="transmembrane region" description="Helical" evidence="1">
    <location>
        <begin position="29"/>
        <end position="46"/>
    </location>
</feature>
<keyword evidence="3" id="KW-1185">Reference proteome</keyword>
<evidence type="ECO:0000313" key="3">
    <source>
        <dbReference type="Proteomes" id="UP000650081"/>
    </source>
</evidence>
<dbReference type="RefSeq" id="WP_187465642.1">
    <property type="nucleotide sequence ID" value="NZ_JACSIT010000067.1"/>
</dbReference>
<accession>A0A923PGA5</accession>
<keyword evidence="1" id="KW-1133">Transmembrane helix</keyword>
<dbReference type="Proteomes" id="UP000650081">
    <property type="component" value="Unassembled WGS sequence"/>
</dbReference>
<name>A0A923PGA5_9BACT</name>
<keyword evidence="1" id="KW-0812">Transmembrane</keyword>
<reference evidence="2" key="1">
    <citation type="submission" date="2020-08" db="EMBL/GenBank/DDBJ databases">
        <title>Lewinella bacteria from marine environments.</title>
        <authorList>
            <person name="Zhong Y."/>
        </authorList>
    </citation>
    <scope>NUCLEOTIDE SEQUENCE</scope>
    <source>
        <strain evidence="2">KCTC 42187</strain>
    </source>
</reference>